<dbReference type="HAMAP" id="MF_00473">
    <property type="entry name" value="G6P_isomerase"/>
    <property type="match status" value="1"/>
</dbReference>
<dbReference type="InterPro" id="IPR035482">
    <property type="entry name" value="SIS_PGI_2"/>
</dbReference>
<dbReference type="FunFam" id="3.40.50.10490:FF:000016">
    <property type="entry name" value="Glucose-6-phosphate isomerase"/>
    <property type="match status" value="1"/>
</dbReference>
<dbReference type="CDD" id="cd05016">
    <property type="entry name" value="SIS_PGI_2"/>
    <property type="match status" value="1"/>
</dbReference>
<dbReference type="GO" id="GO:0051156">
    <property type="term" value="P:glucose 6-phosphate metabolic process"/>
    <property type="evidence" value="ECO:0007669"/>
    <property type="project" value="TreeGrafter"/>
</dbReference>
<evidence type="ECO:0000256" key="2">
    <source>
        <dbReference type="ARBA" id="ARBA00022490"/>
    </source>
</evidence>
<gene>
    <name evidence="5" type="ORF">METZ01_LOCUS37629</name>
</gene>
<proteinExistence type="inferred from homology"/>
<dbReference type="CDD" id="cd05015">
    <property type="entry name" value="SIS_PGI_1"/>
    <property type="match status" value="1"/>
</dbReference>
<dbReference type="Pfam" id="PF00342">
    <property type="entry name" value="PGI"/>
    <property type="match status" value="1"/>
</dbReference>
<dbReference type="InterPro" id="IPR001672">
    <property type="entry name" value="G6P_Isomerase"/>
</dbReference>
<dbReference type="PROSITE" id="PS51463">
    <property type="entry name" value="P_GLUCOSE_ISOMERASE_3"/>
    <property type="match status" value="1"/>
</dbReference>
<keyword evidence="3" id="KW-0324">Glycolysis</keyword>
<dbReference type="InterPro" id="IPR035476">
    <property type="entry name" value="SIS_PGI_1"/>
</dbReference>
<evidence type="ECO:0000313" key="5">
    <source>
        <dbReference type="EMBL" id="SUZ84775.1"/>
    </source>
</evidence>
<dbReference type="GO" id="GO:0006096">
    <property type="term" value="P:glycolytic process"/>
    <property type="evidence" value="ECO:0007669"/>
    <property type="project" value="UniProtKB-KW"/>
</dbReference>
<sequence length="456" mass="49610">MVMEHLGVRGVDSERLGGDLADRFRAAHESVEAIRRSGEMGFFELPYDSDALAQAQELADQIEGRFENLVIIGMGGSALGARTLRDALLGSLWNERSNEERAGRPRMYILDNVDPGAVLDVVEYLDLRRTLFNVVSKSGSTAETMALYLVLEGLLIEELGKEKVGEHFVFTTDPENGALRSIAEAEGINRLPIPGNVGGRFSVLSPVGLFPAALAGVDAAALLGGAARADEYCRTPVLGENAAGLMATLLHVAHSELGASIHVLMPYSERLRSFSFWFQQLWAESLGKAHDRSGNVVHTGPTPLPAVGVTDQHAQVQLFMEGPLDKVVIFVALTGTQRDMKIGGHRASVPSVAYLGDHTLGQLMDAERRATAEALRRNGRANMTFEIEYLDASTLGELFMLMSVATIYAGALYDVNPLDQQGVEMGKQLTYGLMGREGYDPPERSDPDVRWRLERG</sequence>
<dbReference type="PRINTS" id="PR00662">
    <property type="entry name" value="G6PISOMERASE"/>
</dbReference>
<evidence type="ECO:0000256" key="1">
    <source>
        <dbReference type="ARBA" id="ARBA00022432"/>
    </source>
</evidence>
<dbReference type="Gene3D" id="3.40.50.10490">
    <property type="entry name" value="Glucose-6-phosphate isomerase like protein, domain 1"/>
    <property type="match status" value="2"/>
</dbReference>
<name>A0A381QZ97_9ZZZZ</name>
<dbReference type="PANTHER" id="PTHR11469:SF1">
    <property type="entry name" value="GLUCOSE-6-PHOSPHATE ISOMERASE"/>
    <property type="match status" value="1"/>
</dbReference>
<organism evidence="5">
    <name type="scientific">marine metagenome</name>
    <dbReference type="NCBI Taxonomy" id="408172"/>
    <lineage>
        <taxon>unclassified sequences</taxon>
        <taxon>metagenomes</taxon>
        <taxon>ecological metagenomes</taxon>
    </lineage>
</organism>
<accession>A0A381QZ97</accession>
<dbReference type="GO" id="GO:0005829">
    <property type="term" value="C:cytosol"/>
    <property type="evidence" value="ECO:0007669"/>
    <property type="project" value="TreeGrafter"/>
</dbReference>
<keyword evidence="4" id="KW-0413">Isomerase</keyword>
<dbReference type="EMBL" id="UINC01001605">
    <property type="protein sequence ID" value="SUZ84775.1"/>
    <property type="molecule type" value="Genomic_DNA"/>
</dbReference>
<dbReference type="GO" id="GO:0006094">
    <property type="term" value="P:gluconeogenesis"/>
    <property type="evidence" value="ECO:0007669"/>
    <property type="project" value="UniProtKB-KW"/>
</dbReference>
<evidence type="ECO:0000256" key="3">
    <source>
        <dbReference type="ARBA" id="ARBA00023152"/>
    </source>
</evidence>
<dbReference type="GO" id="GO:0097367">
    <property type="term" value="F:carbohydrate derivative binding"/>
    <property type="evidence" value="ECO:0007669"/>
    <property type="project" value="InterPro"/>
</dbReference>
<evidence type="ECO:0000256" key="4">
    <source>
        <dbReference type="ARBA" id="ARBA00023235"/>
    </source>
</evidence>
<keyword evidence="1" id="KW-0312">Gluconeogenesis</keyword>
<dbReference type="AlphaFoldDB" id="A0A381QZ97"/>
<reference evidence="5" key="1">
    <citation type="submission" date="2018-05" db="EMBL/GenBank/DDBJ databases">
        <authorList>
            <person name="Lanie J.A."/>
            <person name="Ng W.-L."/>
            <person name="Kazmierczak K.M."/>
            <person name="Andrzejewski T.M."/>
            <person name="Davidsen T.M."/>
            <person name="Wayne K.J."/>
            <person name="Tettelin H."/>
            <person name="Glass J.I."/>
            <person name="Rusch D."/>
            <person name="Podicherti R."/>
            <person name="Tsui H.-C.T."/>
            <person name="Winkler M.E."/>
        </authorList>
    </citation>
    <scope>NUCLEOTIDE SEQUENCE</scope>
</reference>
<keyword evidence="2" id="KW-0963">Cytoplasm</keyword>
<dbReference type="GO" id="GO:0004347">
    <property type="term" value="F:glucose-6-phosphate isomerase activity"/>
    <property type="evidence" value="ECO:0007669"/>
    <property type="project" value="InterPro"/>
</dbReference>
<protein>
    <submittedName>
        <fullName evidence="5">Uncharacterized protein</fullName>
    </submittedName>
</protein>
<dbReference type="PANTHER" id="PTHR11469">
    <property type="entry name" value="GLUCOSE-6-PHOSPHATE ISOMERASE"/>
    <property type="match status" value="1"/>
</dbReference>
<dbReference type="GO" id="GO:0048029">
    <property type="term" value="F:monosaccharide binding"/>
    <property type="evidence" value="ECO:0007669"/>
    <property type="project" value="TreeGrafter"/>
</dbReference>
<dbReference type="SUPFAM" id="SSF53697">
    <property type="entry name" value="SIS domain"/>
    <property type="match status" value="1"/>
</dbReference>
<dbReference type="InterPro" id="IPR046348">
    <property type="entry name" value="SIS_dom_sf"/>
</dbReference>